<dbReference type="EMBL" id="BK032643">
    <property type="protein sequence ID" value="DAF52865.1"/>
    <property type="molecule type" value="Genomic_DNA"/>
</dbReference>
<organism evidence="1">
    <name type="scientific">Myoviridae sp. cty4e12</name>
    <dbReference type="NCBI Taxonomy" id="2827718"/>
    <lineage>
        <taxon>Viruses</taxon>
        <taxon>Duplodnaviria</taxon>
        <taxon>Heunggongvirae</taxon>
        <taxon>Uroviricota</taxon>
        <taxon>Caudoviricetes</taxon>
    </lineage>
</organism>
<evidence type="ECO:0000313" key="1">
    <source>
        <dbReference type="EMBL" id="DAF52865.1"/>
    </source>
</evidence>
<accession>A0A8S5SPE2</accession>
<sequence>MPFALHQPLTLFKHLLFSQYTSVNRIHLASLSLYTKRPPNRID</sequence>
<reference evidence="1" key="1">
    <citation type="journal article" date="2021" name="Proc. Natl. Acad. Sci. U.S.A.">
        <title>A Catalog of Tens of Thousands of Viruses from Human Metagenomes Reveals Hidden Associations with Chronic Diseases.</title>
        <authorList>
            <person name="Tisza M.J."/>
            <person name="Buck C.B."/>
        </authorList>
    </citation>
    <scope>NUCLEOTIDE SEQUENCE</scope>
    <source>
        <strain evidence="1">Cty4e12</strain>
    </source>
</reference>
<proteinExistence type="predicted"/>
<name>A0A8S5SPE2_9CAUD</name>
<protein>
    <submittedName>
        <fullName evidence="1">Uncharacterized protein</fullName>
    </submittedName>
</protein>